<feature type="region of interest" description="Disordered" evidence="1">
    <location>
        <begin position="52"/>
        <end position="130"/>
    </location>
</feature>
<dbReference type="Proteomes" id="UP001445472">
    <property type="component" value="Unassembled WGS sequence"/>
</dbReference>
<reference evidence="3 4" key="1">
    <citation type="submission" date="2024-06" db="EMBL/GenBank/DDBJ databases">
        <title>The Natural Products Discovery Center: Release of the First 8490 Sequenced Strains for Exploring Actinobacteria Biosynthetic Diversity.</title>
        <authorList>
            <person name="Kalkreuter E."/>
            <person name="Kautsar S.A."/>
            <person name="Yang D."/>
            <person name="Bader C.D."/>
            <person name="Teijaro C.N."/>
            <person name="Fluegel L."/>
            <person name="Davis C.M."/>
            <person name="Simpson J.R."/>
            <person name="Lauterbach L."/>
            <person name="Steele A.D."/>
            <person name="Gui C."/>
            <person name="Meng S."/>
            <person name="Li G."/>
            <person name="Viehrig K."/>
            <person name="Ye F."/>
            <person name="Su P."/>
            <person name="Kiefer A.F."/>
            <person name="Nichols A."/>
            <person name="Cepeda A.J."/>
            <person name="Yan W."/>
            <person name="Fan B."/>
            <person name="Jiang Y."/>
            <person name="Adhikari A."/>
            <person name="Zheng C.-J."/>
            <person name="Schuster L."/>
            <person name="Cowan T.M."/>
            <person name="Smanski M.J."/>
            <person name="Chevrette M.G."/>
            <person name="De Carvalho L.P.S."/>
            <person name="Shen B."/>
        </authorList>
    </citation>
    <scope>NUCLEOTIDE SEQUENCE [LARGE SCALE GENOMIC DNA]</scope>
    <source>
        <strain evidence="3 4">NPDC000837</strain>
    </source>
</reference>
<keyword evidence="4" id="KW-1185">Reference proteome</keyword>
<sequence>METGQPQASIARNIFEGIVQFLPDWLQIPILCLIILLVVLAWVSSIRSKIARRRAARNPQPVPTAPGSQGSGADHLGQYAPAQQAPPQPSGADYLGQYAPAQQAPQAPPQQPSGADYLGSYAPQQRRDGD</sequence>
<comment type="caution">
    <text evidence="3">The sequence shown here is derived from an EMBL/GenBank/DDBJ whole genome shotgun (WGS) entry which is preliminary data.</text>
</comment>
<organism evidence="3 4">
    <name type="scientific">Streptomyces xantholiticus</name>
    <dbReference type="NCBI Taxonomy" id="68285"/>
    <lineage>
        <taxon>Bacteria</taxon>
        <taxon>Bacillati</taxon>
        <taxon>Actinomycetota</taxon>
        <taxon>Actinomycetes</taxon>
        <taxon>Kitasatosporales</taxon>
        <taxon>Streptomycetaceae</taxon>
        <taxon>Streptomyces</taxon>
    </lineage>
</organism>
<dbReference type="EMBL" id="JBEPBX010000004">
    <property type="protein sequence ID" value="MER6612972.1"/>
    <property type="molecule type" value="Genomic_DNA"/>
</dbReference>
<keyword evidence="2" id="KW-1133">Transmembrane helix</keyword>
<proteinExistence type="predicted"/>
<evidence type="ECO:0008006" key="5">
    <source>
        <dbReference type="Google" id="ProtNLM"/>
    </source>
</evidence>
<keyword evidence="2" id="KW-0472">Membrane</keyword>
<keyword evidence="2" id="KW-0812">Transmembrane</keyword>
<evidence type="ECO:0000313" key="4">
    <source>
        <dbReference type="Proteomes" id="UP001445472"/>
    </source>
</evidence>
<evidence type="ECO:0000256" key="2">
    <source>
        <dbReference type="SAM" id="Phobius"/>
    </source>
</evidence>
<protein>
    <recommendedName>
        <fullName evidence="5">DUF4229 domain-containing protein</fullName>
    </recommendedName>
</protein>
<gene>
    <name evidence="3" type="ORF">ABT276_06215</name>
</gene>
<accession>A0ABV1UQP4</accession>
<name>A0ABV1UQP4_9ACTN</name>
<feature type="transmembrane region" description="Helical" evidence="2">
    <location>
        <begin position="25"/>
        <end position="44"/>
    </location>
</feature>
<evidence type="ECO:0000256" key="1">
    <source>
        <dbReference type="SAM" id="MobiDB-lite"/>
    </source>
</evidence>
<evidence type="ECO:0000313" key="3">
    <source>
        <dbReference type="EMBL" id="MER6612972.1"/>
    </source>
</evidence>
<dbReference type="RefSeq" id="WP_351975265.1">
    <property type="nucleotide sequence ID" value="NZ_JBEPBX010000004.1"/>
</dbReference>